<dbReference type="PATRIC" id="fig|55802.8.peg.171"/>
<keyword evidence="1" id="KW-0472">Membrane</keyword>
<evidence type="ECO:0000313" key="2">
    <source>
        <dbReference type="EMBL" id="ALM74152.1"/>
    </source>
</evidence>
<feature type="transmembrane region" description="Helical" evidence="1">
    <location>
        <begin position="103"/>
        <end position="123"/>
    </location>
</feature>
<dbReference type="GeneID" id="26135467"/>
<proteinExistence type="predicted"/>
<keyword evidence="1" id="KW-0812">Transmembrane</keyword>
<protein>
    <submittedName>
        <fullName evidence="2">Uncharacterized protein</fullName>
    </submittedName>
</protein>
<feature type="transmembrane region" description="Helical" evidence="1">
    <location>
        <begin position="63"/>
        <end position="83"/>
    </location>
</feature>
<feature type="transmembrane region" description="Helical" evidence="1">
    <location>
        <begin position="38"/>
        <end position="58"/>
    </location>
</feature>
<keyword evidence="1" id="KW-1133">Transmembrane helix</keyword>
<accession>A0A0S1X8R9</accession>
<evidence type="ECO:0000313" key="3">
    <source>
        <dbReference type="Proteomes" id="UP000066042"/>
    </source>
</evidence>
<dbReference type="Proteomes" id="UP000066042">
    <property type="component" value="Chromosome"/>
</dbReference>
<reference evidence="2 3" key="1">
    <citation type="journal article" date="2016" name="Genome Announc.">
        <title>Complete genome sequence of the hyperthermophilic and piezophilic archaeon Thermococcus barophilus Ch5, capable of growth at the expense of hydrogenogenesis from carbon monoxide and formate.</title>
        <authorList>
            <person name="Oger P."/>
            <person name="Sokolova T.G."/>
            <person name="Kozhevnikova D.A."/>
            <person name="Taranov E.A."/>
            <person name="Vannier P."/>
            <person name="Lee H.S."/>
            <person name="Kwon K.K."/>
            <person name="Kang S.G."/>
            <person name="Lee J.H."/>
            <person name="Bonch-Osmolovskaya E.A."/>
            <person name="Lebedinsky A.V."/>
        </authorList>
    </citation>
    <scope>NUCLEOTIDE SEQUENCE [LARGE SCALE GENOMIC DNA]</scope>
    <source>
        <strain evidence="3">Ch5</strain>
    </source>
</reference>
<evidence type="ECO:0000256" key="1">
    <source>
        <dbReference type="SAM" id="Phobius"/>
    </source>
</evidence>
<name>A0A0S1X8R9_THEBA</name>
<feature type="transmembrane region" description="Helical" evidence="1">
    <location>
        <begin position="12"/>
        <end position="32"/>
    </location>
</feature>
<dbReference type="EMBL" id="CP013050">
    <property type="protein sequence ID" value="ALM74152.1"/>
    <property type="molecule type" value="Genomic_DNA"/>
</dbReference>
<gene>
    <name evidence="2" type="ORF">TBCH5v1_0173</name>
</gene>
<dbReference type="AlphaFoldDB" id="A0A0S1X8R9"/>
<sequence length="130" mass="14606">MNITLLKILMRLLALLLLGIGAYYGVQIIVGIEFSSEVIGFVQLILFLSILITLISFIDLRIIVLKVFASVVLGFVAFYFYFLGFKPLIHALTRGIPLRTPELTFLVVFVFATGNMLLLWFGAKDSEDEN</sequence>
<organism evidence="2 3">
    <name type="scientific">Thermococcus barophilus</name>
    <dbReference type="NCBI Taxonomy" id="55802"/>
    <lineage>
        <taxon>Archaea</taxon>
        <taxon>Methanobacteriati</taxon>
        <taxon>Methanobacteriota</taxon>
        <taxon>Thermococci</taxon>
        <taxon>Thermococcales</taxon>
        <taxon>Thermococcaceae</taxon>
        <taxon>Thermococcus</taxon>
    </lineage>
</organism>
<dbReference type="RefSeq" id="WP_056933144.1">
    <property type="nucleotide sequence ID" value="NZ_CP013050.1"/>
</dbReference>
<dbReference type="STRING" id="55802.TBCH5v1_0173"/>